<keyword evidence="1" id="KW-0808">Transferase</keyword>
<dbReference type="Pfam" id="PF00644">
    <property type="entry name" value="PARP"/>
    <property type="match status" value="1"/>
</dbReference>
<protein>
    <recommendedName>
        <fullName evidence="1">Poly [ADP-ribose] polymerase</fullName>
        <shortName evidence="1">PARP</shortName>
        <ecNumber evidence="1">2.4.2.-</ecNumber>
    </recommendedName>
</protein>
<keyword evidence="1" id="KW-0520">NAD</keyword>
<evidence type="ECO:0000256" key="1">
    <source>
        <dbReference type="RuleBase" id="RU362114"/>
    </source>
</evidence>
<dbReference type="InterPro" id="IPR051712">
    <property type="entry name" value="ARTD-AVP"/>
</dbReference>
<dbReference type="EC" id="2.4.2.-" evidence="1"/>
<organism evidence="3 4">
    <name type="scientific">Nicrophorus vespilloides</name>
    <name type="common">Boreal carrion beetle</name>
    <dbReference type="NCBI Taxonomy" id="110193"/>
    <lineage>
        <taxon>Eukaryota</taxon>
        <taxon>Metazoa</taxon>
        <taxon>Ecdysozoa</taxon>
        <taxon>Arthropoda</taxon>
        <taxon>Hexapoda</taxon>
        <taxon>Insecta</taxon>
        <taxon>Pterygota</taxon>
        <taxon>Neoptera</taxon>
        <taxon>Endopterygota</taxon>
        <taxon>Coleoptera</taxon>
        <taxon>Polyphaga</taxon>
        <taxon>Staphyliniformia</taxon>
        <taxon>Silphidae</taxon>
        <taxon>Nicrophorinae</taxon>
        <taxon>Nicrophorus</taxon>
    </lineage>
</organism>
<keyword evidence="1" id="KW-0328">Glycosyltransferase</keyword>
<proteinExistence type="predicted"/>
<dbReference type="RefSeq" id="XP_017780479.1">
    <property type="nucleotide sequence ID" value="XM_017924990.1"/>
</dbReference>
<gene>
    <name evidence="4" type="primary">LOC108565487</name>
</gene>
<keyword evidence="3" id="KW-1185">Reference proteome</keyword>
<dbReference type="InterPro" id="IPR012317">
    <property type="entry name" value="Poly(ADP-ribose)pol_cat_dom"/>
</dbReference>
<dbReference type="GeneID" id="108565487"/>
<dbReference type="PANTHER" id="PTHR45740:SF2">
    <property type="entry name" value="POLY [ADP-RIBOSE] POLYMERASE"/>
    <property type="match status" value="1"/>
</dbReference>
<evidence type="ECO:0000259" key="2">
    <source>
        <dbReference type="PROSITE" id="PS51059"/>
    </source>
</evidence>
<evidence type="ECO:0000313" key="3">
    <source>
        <dbReference type="Proteomes" id="UP000695000"/>
    </source>
</evidence>
<dbReference type="SUPFAM" id="SSF56399">
    <property type="entry name" value="ADP-ribosylation"/>
    <property type="match status" value="1"/>
</dbReference>
<dbReference type="Gene3D" id="3.90.228.10">
    <property type="match status" value="1"/>
</dbReference>
<evidence type="ECO:0000313" key="4">
    <source>
        <dbReference type="RefSeq" id="XP_017780479.1"/>
    </source>
</evidence>
<reference evidence="4" key="1">
    <citation type="submission" date="2025-08" db="UniProtKB">
        <authorList>
            <consortium name="RefSeq"/>
        </authorList>
    </citation>
    <scope>IDENTIFICATION</scope>
    <source>
        <tissue evidence="4">Whole Larva</tissue>
    </source>
</reference>
<dbReference type="PANTHER" id="PTHR45740">
    <property type="entry name" value="POLY [ADP-RIBOSE] POLYMERASE"/>
    <property type="match status" value="1"/>
</dbReference>
<accession>A0ABM1N0X9</accession>
<dbReference type="PROSITE" id="PS51059">
    <property type="entry name" value="PARP_CATALYTIC"/>
    <property type="match status" value="1"/>
</dbReference>
<feature type="domain" description="PARP catalytic" evidence="2">
    <location>
        <begin position="1"/>
        <end position="125"/>
    </location>
</feature>
<sequence length="161" mass="18963">MDGLECELWHGTKESNVDLICKNNLDYRLVIEQKFGKGVSFSKYFSYAFHYSVSNRPMLNKEYCVFLCKVIKNKCHIGSQGLKYPKSGYDSTMKSNEDVIVKYDDDTFYPMYKIGFTINSKNVFDNDRDFWLDDENDPEFYFGDDNDPEFYFGDSGSLEFW</sequence>
<name>A0ABM1N0X9_NICVS</name>
<dbReference type="Proteomes" id="UP000695000">
    <property type="component" value="Unplaced"/>
</dbReference>